<dbReference type="Gene3D" id="3.40.50.150">
    <property type="entry name" value="Vaccinia Virus protein VP39"/>
    <property type="match status" value="1"/>
</dbReference>
<evidence type="ECO:0000313" key="3">
    <source>
        <dbReference type="Proteomes" id="UP000036932"/>
    </source>
</evidence>
<dbReference type="AlphaFoldDB" id="A0A0M1NJQ8"/>
<dbReference type="CDD" id="cd02440">
    <property type="entry name" value="AdoMet_MTases"/>
    <property type="match status" value="1"/>
</dbReference>
<sequence length="273" mass="30439">MSKSGAIVKAQNRTELSGKLTNVLDSRSLTNSHKRLAEILTEGMTVLDVGCGTGAITRGIAEAVGPKGRVVGIDSNSNLIKKARQAHDKIPGLSFETGDIYKLNYEEQFDIVTSSRVLVWLSDPLKAMKMMKSAAKIGGRILIADYNHEKISWKPQPPSSMLSFYSAYLKWRSDAGMDNSIADNLPEVFQKVGIKEISISPQHEVTKRTDLDFQTRIGIWADTASSRGPQMERDGFITEKEYVKAEKEYREWMTQDAQSLTMYMLAVEGVRLL</sequence>
<dbReference type="SUPFAM" id="SSF53335">
    <property type="entry name" value="S-adenosyl-L-methionine-dependent methyltransferases"/>
    <property type="match status" value="1"/>
</dbReference>
<feature type="domain" description="Methyltransferase" evidence="1">
    <location>
        <begin position="41"/>
        <end position="149"/>
    </location>
</feature>
<keyword evidence="3" id="KW-1185">Reference proteome</keyword>
<name>A0A0M1NJQ8_9BACL</name>
<dbReference type="Pfam" id="PF13847">
    <property type="entry name" value="Methyltransf_31"/>
    <property type="match status" value="1"/>
</dbReference>
<reference evidence="3" key="1">
    <citation type="submission" date="2015-08" db="EMBL/GenBank/DDBJ databases">
        <title>Genome sequencing project for genomic taxonomy and phylogenomics of Bacillus-like bacteria.</title>
        <authorList>
            <person name="Liu B."/>
            <person name="Wang J."/>
            <person name="Zhu Y."/>
            <person name="Liu G."/>
            <person name="Chen Q."/>
            <person name="Chen Z."/>
            <person name="Lan J."/>
            <person name="Che J."/>
            <person name="Ge C."/>
            <person name="Shi H."/>
            <person name="Pan Z."/>
            <person name="Liu X."/>
        </authorList>
    </citation>
    <scope>NUCLEOTIDE SEQUENCE [LARGE SCALE GENOMIC DNA]</scope>
    <source>
        <strain evidence="3">FJAT-22460</strain>
    </source>
</reference>
<dbReference type="GO" id="GO:0008168">
    <property type="term" value="F:methyltransferase activity"/>
    <property type="evidence" value="ECO:0007669"/>
    <property type="project" value="UniProtKB-KW"/>
</dbReference>
<dbReference type="InterPro" id="IPR029063">
    <property type="entry name" value="SAM-dependent_MTases_sf"/>
</dbReference>
<dbReference type="InterPro" id="IPR025714">
    <property type="entry name" value="Methyltranfer_dom"/>
</dbReference>
<comment type="caution">
    <text evidence="2">The sequence shown here is derived from an EMBL/GenBank/DDBJ whole genome shotgun (WGS) entry which is preliminary data.</text>
</comment>
<keyword evidence="2" id="KW-0808">Transferase</keyword>
<dbReference type="Proteomes" id="UP000036932">
    <property type="component" value="Unassembled WGS sequence"/>
</dbReference>
<protein>
    <submittedName>
        <fullName evidence="2">Ubiquinone biosynthesis methyltransferase UbiE</fullName>
    </submittedName>
</protein>
<evidence type="ECO:0000259" key="1">
    <source>
        <dbReference type="Pfam" id="PF13847"/>
    </source>
</evidence>
<accession>A0A0M1NJQ8</accession>
<gene>
    <name evidence="2" type="ORF">AM231_20485</name>
</gene>
<proteinExistence type="predicted"/>
<dbReference type="PANTHER" id="PTHR43861">
    <property type="entry name" value="TRANS-ACONITATE 2-METHYLTRANSFERASE-RELATED"/>
    <property type="match status" value="1"/>
</dbReference>
<dbReference type="EMBL" id="LIUT01000005">
    <property type="protein sequence ID" value="KOR82124.1"/>
    <property type="molecule type" value="Genomic_DNA"/>
</dbReference>
<dbReference type="GO" id="GO:0032259">
    <property type="term" value="P:methylation"/>
    <property type="evidence" value="ECO:0007669"/>
    <property type="project" value="UniProtKB-KW"/>
</dbReference>
<evidence type="ECO:0000313" key="2">
    <source>
        <dbReference type="EMBL" id="KOR82124.1"/>
    </source>
</evidence>
<keyword evidence="2" id="KW-0830">Ubiquinone</keyword>
<organism evidence="2 3">
    <name type="scientific">Paenibacillus solani</name>
    <dbReference type="NCBI Taxonomy" id="1705565"/>
    <lineage>
        <taxon>Bacteria</taxon>
        <taxon>Bacillati</taxon>
        <taxon>Bacillota</taxon>
        <taxon>Bacilli</taxon>
        <taxon>Bacillales</taxon>
        <taxon>Paenibacillaceae</taxon>
        <taxon>Paenibacillus</taxon>
    </lineage>
</organism>
<dbReference type="PATRIC" id="fig|1705565.3.peg.10"/>
<keyword evidence="2" id="KW-0489">Methyltransferase</keyword>